<organism evidence="1 3">
    <name type="scientific">Bradyrhizobium elkanii</name>
    <dbReference type="NCBI Taxonomy" id="29448"/>
    <lineage>
        <taxon>Bacteria</taxon>
        <taxon>Pseudomonadati</taxon>
        <taxon>Pseudomonadota</taxon>
        <taxon>Alphaproteobacteria</taxon>
        <taxon>Hyphomicrobiales</taxon>
        <taxon>Nitrobacteraceae</taxon>
        <taxon>Bradyrhizobium</taxon>
    </lineage>
</organism>
<dbReference type="Proteomes" id="UP001565471">
    <property type="component" value="Unassembled WGS sequence"/>
</dbReference>
<dbReference type="Proteomes" id="UP000673383">
    <property type="component" value="Unassembled WGS sequence"/>
</dbReference>
<reference evidence="2 4" key="2">
    <citation type="submission" date="2024-07" db="EMBL/GenBank/DDBJ databases">
        <title>Genomic Encyclopedia of Type Strains, Phase V (KMG-V): Genome sequencing to study the core and pangenomes of soil and plant-associated prokaryotes.</title>
        <authorList>
            <person name="Whitman W."/>
        </authorList>
    </citation>
    <scope>NUCLEOTIDE SEQUENCE [LARGE SCALE GENOMIC DNA]</scope>
    <source>
        <strain evidence="2 4">USDA 415</strain>
    </source>
</reference>
<comment type="caution">
    <text evidence="1">The sequence shown here is derived from an EMBL/GenBank/DDBJ whole genome shotgun (WGS) entry which is preliminary data.</text>
</comment>
<gene>
    <name evidence="2" type="ORF">ABIF29_004266</name>
    <name evidence="1" type="ORF">JOH49_006927</name>
</gene>
<reference evidence="1" key="1">
    <citation type="submission" date="2021-02" db="EMBL/GenBank/DDBJ databases">
        <title>Genomic Encyclopedia of Type Strains, Phase IV (KMG-V): Genome sequencing to study the core and pangenomes of soil and plant-associated prokaryotes.</title>
        <authorList>
            <person name="Whitman W."/>
        </authorList>
    </citation>
    <scope>NUCLEOTIDE SEQUENCE</scope>
    <source>
        <strain evidence="1">USDA 406</strain>
    </source>
</reference>
<proteinExistence type="predicted"/>
<name>A0A8I2C6Q8_BRAEL</name>
<evidence type="ECO:0000313" key="4">
    <source>
        <dbReference type="Proteomes" id="UP001565471"/>
    </source>
</evidence>
<keyword evidence="4" id="KW-1185">Reference proteome</keyword>
<evidence type="ECO:0000313" key="2">
    <source>
        <dbReference type="EMBL" id="MEY9317467.1"/>
    </source>
</evidence>
<dbReference type="AlphaFoldDB" id="A0A8I2C6Q8"/>
<sequence length="61" mass="6922">MEAIRHAAERTMIACFILSSRMRPATNRLKSVTFHERLFIDTTAADAIGLVLPLQRAFAQY</sequence>
<evidence type="ECO:0000313" key="3">
    <source>
        <dbReference type="Proteomes" id="UP000673383"/>
    </source>
</evidence>
<dbReference type="RefSeq" id="WP_038375904.1">
    <property type="nucleotide sequence ID" value="NZ_CP126026.1"/>
</dbReference>
<protein>
    <submittedName>
        <fullName evidence="1">Uncharacterized protein</fullName>
    </submittedName>
</protein>
<accession>A0A8I2C6Q8</accession>
<dbReference type="EMBL" id="JBGBZA010000002">
    <property type="protein sequence ID" value="MEY9317467.1"/>
    <property type="molecule type" value="Genomic_DNA"/>
</dbReference>
<dbReference type="EMBL" id="JAFICZ010000001">
    <property type="protein sequence ID" value="MBP1297174.1"/>
    <property type="molecule type" value="Genomic_DNA"/>
</dbReference>
<evidence type="ECO:0000313" key="1">
    <source>
        <dbReference type="EMBL" id="MBP1297174.1"/>
    </source>
</evidence>